<dbReference type="GO" id="GO:0008270">
    <property type="term" value="F:zinc ion binding"/>
    <property type="evidence" value="ECO:0007669"/>
    <property type="project" value="UniProtKB-KW"/>
</dbReference>
<evidence type="ECO:0000256" key="4">
    <source>
        <dbReference type="ARBA" id="ARBA00022833"/>
    </source>
</evidence>
<dbReference type="PROSITE" id="PS50097">
    <property type="entry name" value="BTB"/>
    <property type="match status" value="1"/>
</dbReference>
<dbReference type="PANTHER" id="PTHR24394:SF0">
    <property type="entry name" value="ZINC FINGER AND BTB DOMAIN-CONTAINING PROTEIN 40"/>
    <property type="match status" value="1"/>
</dbReference>
<keyword evidence="3" id="KW-0863">Zinc-finger</keyword>
<evidence type="ECO:0000256" key="1">
    <source>
        <dbReference type="ARBA" id="ARBA00022723"/>
    </source>
</evidence>
<feature type="domain" description="BTB" evidence="7">
    <location>
        <begin position="24"/>
        <end position="87"/>
    </location>
</feature>
<dbReference type="PANTHER" id="PTHR24394">
    <property type="entry name" value="ZINC FINGER PROTEIN"/>
    <property type="match status" value="1"/>
</dbReference>
<evidence type="ECO:0000256" key="2">
    <source>
        <dbReference type="ARBA" id="ARBA00022737"/>
    </source>
</evidence>
<dbReference type="SMART" id="SM00225">
    <property type="entry name" value="BTB"/>
    <property type="match status" value="1"/>
</dbReference>
<dbReference type="SUPFAM" id="SSF54695">
    <property type="entry name" value="POZ domain"/>
    <property type="match status" value="1"/>
</dbReference>
<reference evidence="9" key="1">
    <citation type="journal article" date="2017" name="Nat. Commun.">
        <title>The North American bullfrog draft genome provides insight into hormonal regulation of long noncoding RNA.</title>
        <authorList>
            <person name="Hammond S.A."/>
            <person name="Warren R.L."/>
            <person name="Vandervalk B.P."/>
            <person name="Kucuk E."/>
            <person name="Khan H."/>
            <person name="Gibb E.A."/>
            <person name="Pandoh P."/>
            <person name="Kirk H."/>
            <person name="Zhao Y."/>
            <person name="Jones M."/>
            <person name="Mungall A.J."/>
            <person name="Coope R."/>
            <person name="Pleasance S."/>
            <person name="Moore R.A."/>
            <person name="Holt R.A."/>
            <person name="Round J.M."/>
            <person name="Ohora S."/>
            <person name="Walle B.V."/>
            <person name="Veldhoen N."/>
            <person name="Helbing C.C."/>
            <person name="Birol I."/>
        </authorList>
    </citation>
    <scope>NUCLEOTIDE SEQUENCE [LARGE SCALE GENOMIC DNA]</scope>
</reference>
<dbReference type="GO" id="GO:0005634">
    <property type="term" value="C:nucleus"/>
    <property type="evidence" value="ECO:0007669"/>
    <property type="project" value="TreeGrafter"/>
</dbReference>
<dbReference type="AlphaFoldDB" id="A0A2G9QLV8"/>
<feature type="compositionally biased region" description="Basic and acidic residues" evidence="6">
    <location>
        <begin position="175"/>
        <end position="184"/>
    </location>
</feature>
<dbReference type="Pfam" id="PF00651">
    <property type="entry name" value="BTB"/>
    <property type="match status" value="1"/>
</dbReference>
<organism evidence="8 9">
    <name type="scientific">Aquarana catesbeiana</name>
    <name type="common">American bullfrog</name>
    <name type="synonym">Rana catesbeiana</name>
    <dbReference type="NCBI Taxonomy" id="8400"/>
    <lineage>
        <taxon>Eukaryota</taxon>
        <taxon>Metazoa</taxon>
        <taxon>Chordata</taxon>
        <taxon>Craniata</taxon>
        <taxon>Vertebrata</taxon>
        <taxon>Euteleostomi</taxon>
        <taxon>Amphibia</taxon>
        <taxon>Batrachia</taxon>
        <taxon>Anura</taxon>
        <taxon>Neobatrachia</taxon>
        <taxon>Ranoidea</taxon>
        <taxon>Ranidae</taxon>
        <taxon>Aquarana</taxon>
    </lineage>
</organism>
<evidence type="ECO:0000313" key="8">
    <source>
        <dbReference type="EMBL" id="PIO16574.1"/>
    </source>
</evidence>
<gene>
    <name evidence="8" type="ORF">AB205_0058230</name>
</gene>
<keyword evidence="5" id="KW-0539">Nucleus</keyword>
<dbReference type="InterPro" id="IPR000210">
    <property type="entry name" value="BTB/POZ_dom"/>
</dbReference>
<dbReference type="Proteomes" id="UP000228934">
    <property type="component" value="Unassembled WGS sequence"/>
</dbReference>
<evidence type="ECO:0000256" key="5">
    <source>
        <dbReference type="ARBA" id="ARBA00023242"/>
    </source>
</evidence>
<proteinExistence type="predicted"/>
<name>A0A2G9QLV8_AQUCT</name>
<sequence>MELPNYSRQLLQQVYTLCKEQQFCDCTIFVGTLHFRAHKLVLSAASLLFKSLLETTETISIDASVVSPEEFSLLLEMMYSGKLPPGKHNLTKIITVADSLQMFDVAVSCKNLLTELMNHSTQTQKVKDVSVKPLTLVKPEARPAAPRSNVISETFAIDKMLLPMSTGVASLASAPEKRGAEKVTKPVSSSKKLDANGNQQTINPSPPVGTTEQFQPQQSSKSVKEKVDCVMEPSSVEGPPSPAQIDSAPTSEGLDKEPPPAKDETVPSPCVPPVQQETTNQLVSETLEKASGELDFLIRYESIFSEALSDPQSVLENLNKCEDIKETEKQVVVECCQAEEGSSTFAKLLEKVKDGQSIVVETVLALLKLCRDTNPSVNEALLEKEPKSEDPVEEVTVDT</sequence>
<keyword evidence="4" id="KW-0862">Zinc</keyword>
<evidence type="ECO:0000256" key="6">
    <source>
        <dbReference type="SAM" id="MobiDB-lite"/>
    </source>
</evidence>
<dbReference type="InterPro" id="IPR030404">
    <property type="entry name" value="ZBTB40_BTB_POZ_dom"/>
</dbReference>
<accession>A0A2G9QLV8</accession>
<evidence type="ECO:0000313" key="9">
    <source>
        <dbReference type="Proteomes" id="UP000228934"/>
    </source>
</evidence>
<dbReference type="InterPro" id="IPR011333">
    <property type="entry name" value="SKP1/BTB/POZ_sf"/>
</dbReference>
<feature type="non-terminal residue" evidence="8">
    <location>
        <position position="399"/>
    </location>
</feature>
<keyword evidence="2" id="KW-0677">Repeat</keyword>
<dbReference type="CDD" id="cd18225">
    <property type="entry name" value="BTB_POZ_ZBTB40"/>
    <property type="match status" value="1"/>
</dbReference>
<dbReference type="OrthoDB" id="9931612at2759"/>
<protein>
    <recommendedName>
        <fullName evidence="7">BTB domain-containing protein</fullName>
    </recommendedName>
</protein>
<evidence type="ECO:0000256" key="3">
    <source>
        <dbReference type="ARBA" id="ARBA00022771"/>
    </source>
</evidence>
<feature type="region of interest" description="Disordered" evidence="6">
    <location>
        <begin position="171"/>
        <end position="274"/>
    </location>
</feature>
<keyword evidence="1" id="KW-0479">Metal-binding</keyword>
<dbReference type="FunFam" id="3.30.710.10:FF:000058">
    <property type="entry name" value="Zinc finger and BTB domain containing 40"/>
    <property type="match status" value="1"/>
</dbReference>
<dbReference type="EMBL" id="KV952061">
    <property type="protein sequence ID" value="PIO16574.1"/>
    <property type="molecule type" value="Genomic_DNA"/>
</dbReference>
<feature type="compositionally biased region" description="Polar residues" evidence="6">
    <location>
        <begin position="186"/>
        <end position="221"/>
    </location>
</feature>
<dbReference type="GO" id="GO:0000981">
    <property type="term" value="F:DNA-binding transcription factor activity, RNA polymerase II-specific"/>
    <property type="evidence" value="ECO:0007669"/>
    <property type="project" value="TreeGrafter"/>
</dbReference>
<dbReference type="Gene3D" id="3.30.710.10">
    <property type="entry name" value="Potassium Channel Kv1.1, Chain A"/>
    <property type="match status" value="1"/>
</dbReference>
<feature type="compositionally biased region" description="Basic and acidic residues" evidence="6">
    <location>
        <begin position="253"/>
        <end position="265"/>
    </location>
</feature>
<keyword evidence="9" id="KW-1185">Reference proteome</keyword>
<evidence type="ECO:0000259" key="7">
    <source>
        <dbReference type="PROSITE" id="PS50097"/>
    </source>
</evidence>